<keyword evidence="2" id="KW-1185">Reference proteome</keyword>
<accession>A0A5R8KD76</accession>
<dbReference type="OrthoDB" id="6297335at2"/>
<organism evidence="1 2">
    <name type="scientific">Phragmitibacter flavus</name>
    <dbReference type="NCBI Taxonomy" id="2576071"/>
    <lineage>
        <taxon>Bacteria</taxon>
        <taxon>Pseudomonadati</taxon>
        <taxon>Verrucomicrobiota</taxon>
        <taxon>Verrucomicrobiia</taxon>
        <taxon>Verrucomicrobiales</taxon>
        <taxon>Verrucomicrobiaceae</taxon>
        <taxon>Phragmitibacter</taxon>
    </lineage>
</organism>
<dbReference type="EMBL" id="VAUV01000009">
    <property type="protein sequence ID" value="TLD70251.1"/>
    <property type="molecule type" value="Genomic_DNA"/>
</dbReference>
<dbReference type="AlphaFoldDB" id="A0A5R8KD76"/>
<evidence type="ECO:0000313" key="1">
    <source>
        <dbReference type="EMBL" id="TLD70251.1"/>
    </source>
</evidence>
<comment type="caution">
    <text evidence="1">The sequence shown here is derived from an EMBL/GenBank/DDBJ whole genome shotgun (WGS) entry which is preliminary data.</text>
</comment>
<protein>
    <submittedName>
        <fullName evidence="1">Uncharacterized protein</fullName>
    </submittedName>
</protein>
<proteinExistence type="predicted"/>
<evidence type="ECO:0000313" key="2">
    <source>
        <dbReference type="Proteomes" id="UP000306196"/>
    </source>
</evidence>
<dbReference type="Proteomes" id="UP000306196">
    <property type="component" value="Unassembled WGS sequence"/>
</dbReference>
<gene>
    <name evidence="1" type="ORF">FEM03_13785</name>
</gene>
<name>A0A5R8KD76_9BACT</name>
<reference evidence="1 2" key="1">
    <citation type="submission" date="2019-05" db="EMBL/GenBank/DDBJ databases">
        <title>Verrucobacter flavum gen. nov., sp. nov. a new member of the family Verrucomicrobiaceae.</title>
        <authorList>
            <person name="Szuroczki S."/>
            <person name="Abbaszade G."/>
            <person name="Szabo A."/>
            <person name="Felfoldi T."/>
            <person name="Schumann P."/>
            <person name="Boka K."/>
            <person name="Keki Z."/>
            <person name="Toumi M."/>
            <person name="Toth E."/>
        </authorList>
    </citation>
    <scope>NUCLEOTIDE SEQUENCE [LARGE SCALE GENOMIC DNA]</scope>
    <source>
        <strain evidence="1 2">MG-N-17</strain>
    </source>
</reference>
<sequence>MAASFVNVDLEVTSREPLDYLALALSEYEIRHLYCGEATGGYLATFECNRHGPYCPDSLVLTFTGAVNHLDERAKGIWDRAHRRTFDIGYEADARPGNFRSELNMETIKAVYEVGATVVVTIYPRKDDEVEVDS</sequence>
<dbReference type="RefSeq" id="WP_138086850.1">
    <property type="nucleotide sequence ID" value="NZ_VAUV01000009.1"/>
</dbReference>